<comment type="subcellular location">
    <subcellularLocation>
        <location evidence="1">Cell membrane</location>
        <topology evidence="1">Multi-pass membrane protein</topology>
    </subcellularLocation>
</comment>
<keyword evidence="6 9" id="KW-0472">Membrane</keyword>
<reference evidence="11 12" key="1">
    <citation type="submission" date="2019-07" db="EMBL/GenBank/DDBJ databases">
        <title>R&amp;d 2014.</title>
        <authorList>
            <person name="Klenk H.-P."/>
        </authorList>
    </citation>
    <scope>NUCLEOTIDE SEQUENCE [LARGE SCALE GENOMIC DNA]</scope>
    <source>
        <strain evidence="11 12">DSM 43194</strain>
    </source>
</reference>
<evidence type="ECO:0000313" key="11">
    <source>
        <dbReference type="EMBL" id="TWH19309.1"/>
    </source>
</evidence>
<dbReference type="SUPFAM" id="SSF103473">
    <property type="entry name" value="MFS general substrate transporter"/>
    <property type="match status" value="1"/>
</dbReference>
<feature type="transmembrane region" description="Helical" evidence="9">
    <location>
        <begin position="358"/>
        <end position="385"/>
    </location>
</feature>
<evidence type="ECO:0000256" key="6">
    <source>
        <dbReference type="ARBA" id="ARBA00023136"/>
    </source>
</evidence>
<evidence type="ECO:0000256" key="3">
    <source>
        <dbReference type="ARBA" id="ARBA00022448"/>
    </source>
</evidence>
<dbReference type="PROSITE" id="PS00216">
    <property type="entry name" value="SUGAR_TRANSPORT_1"/>
    <property type="match status" value="1"/>
</dbReference>
<comment type="caution">
    <text evidence="11">The sequence shown here is derived from an EMBL/GenBank/DDBJ whole genome shotgun (WGS) entry which is preliminary data.</text>
</comment>
<dbReference type="NCBIfam" id="TIGR00879">
    <property type="entry name" value="SP"/>
    <property type="match status" value="1"/>
</dbReference>
<feature type="transmembrane region" description="Helical" evidence="9">
    <location>
        <begin position="179"/>
        <end position="199"/>
    </location>
</feature>
<evidence type="ECO:0000259" key="10">
    <source>
        <dbReference type="PROSITE" id="PS50850"/>
    </source>
</evidence>
<keyword evidence="3 7" id="KW-0813">Transport</keyword>
<evidence type="ECO:0000256" key="9">
    <source>
        <dbReference type="SAM" id="Phobius"/>
    </source>
</evidence>
<dbReference type="PROSITE" id="PS00217">
    <property type="entry name" value="SUGAR_TRANSPORT_2"/>
    <property type="match status" value="1"/>
</dbReference>
<feature type="transmembrane region" description="Helical" evidence="9">
    <location>
        <begin position="151"/>
        <end position="173"/>
    </location>
</feature>
<dbReference type="Gene3D" id="1.20.1250.20">
    <property type="entry name" value="MFS general substrate transporter like domains"/>
    <property type="match status" value="1"/>
</dbReference>
<feature type="domain" description="Major facilitator superfamily (MFS) profile" evidence="10">
    <location>
        <begin position="27"/>
        <end position="450"/>
    </location>
</feature>
<dbReference type="Proteomes" id="UP000317303">
    <property type="component" value="Unassembled WGS sequence"/>
</dbReference>
<dbReference type="PANTHER" id="PTHR48020:SF12">
    <property type="entry name" value="PROTON MYO-INOSITOL COTRANSPORTER"/>
    <property type="match status" value="1"/>
</dbReference>
<feature type="transmembrane region" description="Helical" evidence="9">
    <location>
        <begin position="296"/>
        <end position="317"/>
    </location>
</feature>
<dbReference type="InterPro" id="IPR005828">
    <property type="entry name" value="MFS_sugar_transport-like"/>
</dbReference>
<dbReference type="InterPro" id="IPR020846">
    <property type="entry name" value="MFS_dom"/>
</dbReference>
<dbReference type="EMBL" id="VLJV01000001">
    <property type="protein sequence ID" value="TWH19309.1"/>
    <property type="molecule type" value="Genomic_DNA"/>
</dbReference>
<feature type="transmembrane region" description="Helical" evidence="9">
    <location>
        <begin position="329"/>
        <end position="352"/>
    </location>
</feature>
<dbReference type="GO" id="GO:0022857">
    <property type="term" value="F:transmembrane transporter activity"/>
    <property type="evidence" value="ECO:0007669"/>
    <property type="project" value="InterPro"/>
</dbReference>
<evidence type="ECO:0000256" key="7">
    <source>
        <dbReference type="RuleBase" id="RU003346"/>
    </source>
</evidence>
<evidence type="ECO:0000313" key="12">
    <source>
        <dbReference type="Proteomes" id="UP000317303"/>
    </source>
</evidence>
<dbReference type="OrthoDB" id="4008739at2"/>
<gene>
    <name evidence="11" type="ORF">JD82_01132</name>
</gene>
<dbReference type="RefSeq" id="WP_084705605.1">
    <property type="nucleotide sequence ID" value="NZ_JOIJ01000002.1"/>
</dbReference>
<dbReference type="InterPro" id="IPR005829">
    <property type="entry name" value="Sugar_transporter_CS"/>
</dbReference>
<feature type="transmembrane region" description="Helical" evidence="9">
    <location>
        <begin position="261"/>
        <end position="284"/>
    </location>
</feature>
<dbReference type="Pfam" id="PF00083">
    <property type="entry name" value="Sugar_tr"/>
    <property type="match status" value="1"/>
</dbReference>
<dbReference type="FunFam" id="1.20.1250.20:FF:000134">
    <property type="entry name" value="MFS sugar transporter protein"/>
    <property type="match status" value="1"/>
</dbReference>
<evidence type="ECO:0000256" key="1">
    <source>
        <dbReference type="ARBA" id="ARBA00004651"/>
    </source>
</evidence>
<dbReference type="AlphaFoldDB" id="A0A660CCT2"/>
<dbReference type="GO" id="GO:0005886">
    <property type="term" value="C:plasma membrane"/>
    <property type="evidence" value="ECO:0007669"/>
    <property type="project" value="UniProtKB-SubCell"/>
</dbReference>
<feature type="transmembrane region" description="Helical" evidence="9">
    <location>
        <begin position="64"/>
        <end position="81"/>
    </location>
</feature>
<sequence length="465" mass="49286">MVQDADAAQSPTPERPTTNRRRSMASTYFFGALGGLLFGYDLGVVAGALLFITPELGLSPLQEGMVTSSLIVGAMVSALGCGPVSDRVGRKPIVFVAGFVFAIGAVLAGIAPNALVVILSRFIMGLAVGTASVMVPIYLSELAPARARGKLSGLNQLMISSGILVAYLVNLALSPAGAWRWMFALAAVPAVVMMIGVRFQPESPRWLVRKGRVDEARAVLRRSRDADEVEREIAEIREIDAHSVGNASTMELLRTRRFRRVLFLGCGLALLQQIVGINTIIYYAPSILTSIGFGDSAAILANAGLGALTVVVTVVMLMLVDRMGRRRPLIYGALGMAACMLTVGLTFFLGGFSGGGAGGWIAILALALFKVSFSMSWGGIMWIMLGEIFPLRVRGAAMGVATFVNWIGNFAVGLFFPVLLAVGTGTVFLIFAGIALVAWVFAVLVVPETKGRSLEDIETKLVGTH</sequence>
<feature type="transmembrane region" description="Helical" evidence="9">
    <location>
        <begin position="397"/>
        <end position="420"/>
    </location>
</feature>
<dbReference type="InterPro" id="IPR036259">
    <property type="entry name" value="MFS_trans_sf"/>
</dbReference>
<feature type="transmembrane region" description="Helical" evidence="9">
    <location>
        <begin position="28"/>
        <end position="52"/>
    </location>
</feature>
<dbReference type="PROSITE" id="PS50850">
    <property type="entry name" value="MFS"/>
    <property type="match status" value="1"/>
</dbReference>
<comment type="similarity">
    <text evidence="2 7">Belongs to the major facilitator superfamily. Sugar transporter (TC 2.A.1.1) family.</text>
</comment>
<evidence type="ECO:0000256" key="2">
    <source>
        <dbReference type="ARBA" id="ARBA00010992"/>
    </source>
</evidence>
<feature type="transmembrane region" description="Helical" evidence="9">
    <location>
        <begin position="426"/>
        <end position="446"/>
    </location>
</feature>
<feature type="transmembrane region" description="Helical" evidence="9">
    <location>
        <begin position="118"/>
        <end position="139"/>
    </location>
</feature>
<dbReference type="PRINTS" id="PR00171">
    <property type="entry name" value="SUGRTRNSPORT"/>
</dbReference>
<organism evidence="11 12">
    <name type="scientific">Prauserella rugosa</name>
    <dbReference type="NCBI Taxonomy" id="43354"/>
    <lineage>
        <taxon>Bacteria</taxon>
        <taxon>Bacillati</taxon>
        <taxon>Actinomycetota</taxon>
        <taxon>Actinomycetes</taxon>
        <taxon>Pseudonocardiales</taxon>
        <taxon>Pseudonocardiaceae</taxon>
        <taxon>Prauserella</taxon>
    </lineage>
</organism>
<keyword evidence="12" id="KW-1185">Reference proteome</keyword>
<keyword evidence="5 9" id="KW-1133">Transmembrane helix</keyword>
<dbReference type="PANTHER" id="PTHR48020">
    <property type="entry name" value="PROTON MYO-INOSITOL COTRANSPORTER"/>
    <property type="match status" value="1"/>
</dbReference>
<dbReference type="InterPro" id="IPR050814">
    <property type="entry name" value="Myo-inositol_Transporter"/>
</dbReference>
<protein>
    <submittedName>
        <fullName evidence="11">Sugar porter (SP) family MFS transporter</fullName>
    </submittedName>
</protein>
<feature type="transmembrane region" description="Helical" evidence="9">
    <location>
        <begin position="93"/>
        <end position="112"/>
    </location>
</feature>
<name>A0A660CCT2_9PSEU</name>
<accession>A0A660CCT2</accession>
<dbReference type="InterPro" id="IPR003663">
    <property type="entry name" value="Sugar/inositol_transpt"/>
</dbReference>
<evidence type="ECO:0000256" key="8">
    <source>
        <dbReference type="SAM" id="MobiDB-lite"/>
    </source>
</evidence>
<evidence type="ECO:0000256" key="4">
    <source>
        <dbReference type="ARBA" id="ARBA00022692"/>
    </source>
</evidence>
<feature type="region of interest" description="Disordered" evidence="8">
    <location>
        <begin position="1"/>
        <end position="20"/>
    </location>
</feature>
<keyword evidence="4 9" id="KW-0812">Transmembrane</keyword>
<evidence type="ECO:0000256" key="5">
    <source>
        <dbReference type="ARBA" id="ARBA00022989"/>
    </source>
</evidence>
<proteinExistence type="inferred from homology"/>